<sequence>MIKSSDSYNDKNYEIVRGELKQSDNWLVYSYKSKLGDCEVQYSPRRVIVSRKGEVPAVIDIDLDKNTDFFYATKEIRKKFTVVGENIEKDEKTGKLEFSYKIYDNGIEINKITISIKNY</sequence>
<dbReference type="Proteomes" id="UP000515913">
    <property type="component" value="Chromosome"/>
</dbReference>
<proteinExistence type="predicted"/>
<gene>
    <name evidence="1" type="ORF">H9Q81_04440</name>
</gene>
<dbReference type="KEGG" id="fho:H9Q81_04440"/>
<dbReference type="SUPFAM" id="SSF50814">
    <property type="entry name" value="Lipocalins"/>
    <property type="match status" value="1"/>
</dbReference>
<dbReference type="Gene3D" id="2.40.128.20">
    <property type="match status" value="1"/>
</dbReference>
<dbReference type="EMBL" id="CP060637">
    <property type="protein sequence ID" value="QNM16073.1"/>
    <property type="molecule type" value="Genomic_DNA"/>
</dbReference>
<accession>A0A7G9GZ41</accession>
<protein>
    <submittedName>
        <fullName evidence="1">DUF1934 family protein</fullName>
    </submittedName>
</protein>
<dbReference type="Pfam" id="PF09148">
    <property type="entry name" value="DUF1934"/>
    <property type="match status" value="1"/>
</dbReference>
<dbReference type="AlphaFoldDB" id="A0A7G9GZ41"/>
<keyword evidence="2" id="KW-1185">Reference proteome</keyword>
<dbReference type="InterPro" id="IPR015231">
    <property type="entry name" value="DUF1934"/>
</dbReference>
<evidence type="ECO:0000313" key="2">
    <source>
        <dbReference type="Proteomes" id="UP000515913"/>
    </source>
</evidence>
<reference evidence="1 2" key="1">
    <citation type="submission" date="2020-08" db="EMBL/GenBank/DDBJ databases">
        <authorList>
            <person name="Liu C."/>
            <person name="Sun Q."/>
        </authorList>
    </citation>
    <scope>NUCLEOTIDE SEQUENCE [LARGE SCALE GENOMIC DNA]</scope>
    <source>
        <strain evidence="1 2">NSJ-57</strain>
    </source>
</reference>
<name>A0A7G9GZ41_9FUSO</name>
<evidence type="ECO:0000313" key="1">
    <source>
        <dbReference type="EMBL" id="QNM16073.1"/>
    </source>
</evidence>
<organism evidence="1 2">
    <name type="scientific">Fusobacterium hominis</name>
    <dbReference type="NCBI Taxonomy" id="2764326"/>
    <lineage>
        <taxon>Bacteria</taxon>
        <taxon>Fusobacteriati</taxon>
        <taxon>Fusobacteriota</taxon>
        <taxon>Fusobacteriia</taxon>
        <taxon>Fusobacteriales</taxon>
        <taxon>Fusobacteriaceae</taxon>
        <taxon>Fusobacterium</taxon>
    </lineage>
</organism>
<dbReference type="RefSeq" id="WP_187423207.1">
    <property type="nucleotide sequence ID" value="NZ_CP060637.1"/>
</dbReference>
<dbReference type="InterPro" id="IPR012674">
    <property type="entry name" value="Calycin"/>
</dbReference>